<dbReference type="InterPro" id="IPR006171">
    <property type="entry name" value="TOPRIM_dom"/>
</dbReference>
<dbReference type="PANTHER" id="PTHR30313:SF2">
    <property type="entry name" value="DNA PRIMASE"/>
    <property type="match status" value="1"/>
</dbReference>
<dbReference type="InterPro" id="IPR050219">
    <property type="entry name" value="DnaG_primase"/>
</dbReference>
<keyword evidence="7 10" id="KW-0863">Zinc-finger</keyword>
<feature type="zinc finger region" description="CHC2-type" evidence="10">
    <location>
        <begin position="40"/>
        <end position="64"/>
    </location>
</feature>
<evidence type="ECO:0000313" key="14">
    <source>
        <dbReference type="Proteomes" id="UP001562159"/>
    </source>
</evidence>
<dbReference type="SMART" id="SM00400">
    <property type="entry name" value="ZnF_CHCC"/>
    <property type="match status" value="1"/>
</dbReference>
<dbReference type="Proteomes" id="UP001562159">
    <property type="component" value="Unassembled WGS sequence"/>
</dbReference>
<comment type="caution">
    <text evidence="13">The sequence shown here is derived from an EMBL/GenBank/DDBJ whole genome shotgun (WGS) entry which is preliminary data.</text>
</comment>
<keyword evidence="1 10" id="KW-0240">DNA-directed RNA polymerase</keyword>
<dbReference type="Pfam" id="PF01807">
    <property type="entry name" value="Zn_ribbon_DnaG"/>
    <property type="match status" value="1"/>
</dbReference>
<dbReference type="InterPro" id="IPR013264">
    <property type="entry name" value="DNAG_N"/>
</dbReference>
<keyword evidence="14" id="KW-1185">Reference proteome</keyword>
<dbReference type="Gene3D" id="3.90.980.10">
    <property type="entry name" value="DNA primase, catalytic core, N-terminal domain"/>
    <property type="match status" value="1"/>
</dbReference>
<evidence type="ECO:0000256" key="2">
    <source>
        <dbReference type="ARBA" id="ARBA00022515"/>
    </source>
</evidence>
<dbReference type="Gene3D" id="1.20.50.20">
    <property type="entry name" value="DnaG, RNA polymerase domain, helical bundle"/>
    <property type="match status" value="1"/>
</dbReference>
<comment type="cofactor">
    <cofactor evidence="10">
        <name>Zn(2+)</name>
        <dbReference type="ChEBI" id="CHEBI:29105"/>
    </cofactor>
    <text evidence="10">Binds 1 zinc ion per monomer.</text>
</comment>
<dbReference type="InterPro" id="IPR013173">
    <property type="entry name" value="DNA_primase_DnaG_DnaB-bd_dom"/>
</dbReference>
<dbReference type="InterPro" id="IPR037068">
    <property type="entry name" value="DNA_primase_core_N_sf"/>
</dbReference>
<comment type="domain">
    <text evidence="10">Contains an N-terminal zinc-binding domain, a central core domain that contains the primase activity, and a C-terminal DnaB-binding domain.</text>
</comment>
<evidence type="ECO:0000256" key="1">
    <source>
        <dbReference type="ARBA" id="ARBA00022478"/>
    </source>
</evidence>
<keyword evidence="3 10" id="KW-0808">Transferase</keyword>
<dbReference type="SUPFAM" id="SSF57783">
    <property type="entry name" value="Zinc beta-ribbon"/>
    <property type="match status" value="1"/>
</dbReference>
<sequence length="599" mass="66391">MRGLIPDSFIDELLARVDIVDVIERRVPLKKAGREHTACCPFHDERTPSFYVSPAKQFFHCFGCGAHGSAIKFLMDYERLEFPDAVEELAQSVGLTVPREGGRDERPREDKTDLYALLDASTGWYQEQLPKNAEAQAYCKKRGLDADTIARFRLGWAPAGYDGVIKALGNTPRRMELLTEAGMVSTGERGSKYDRFRERLMFPILDRRGRVIAFGGRVLSGSSSASPSREDQEAGIPARTPEKSSPKYLNSPETPLFHKGRELFALWQVKQANANLQRIVVVEGYMDVIALHQAGLPIAVATLGTATTPEHTELLFRASPDVVFCFDGDRAGRAAAWKALDAALPRLRDGRQAYFLFLPEGEDPDTLVRKEGKAGFEQRLKNATPLSDYFFDELARDVDMVSLDGRARLAERARPLIARLPDGAFRDLMAQELEKRSGASARLAADPAAHRAVQRPTAAQRSLVRSAIALLLAQPGMADQVEKPYRFLNLDKPGVGLLAELLDLARSRPGINPATLVEHFAERPEYPALQKLMAAAVVGEPEAQRTEFMDALRRMDEQAVALRRETLHAKMRSGPLADAEKAELRELLAARVRPAATPD</sequence>
<dbReference type="CDD" id="cd03364">
    <property type="entry name" value="TOPRIM_DnaG_primases"/>
    <property type="match status" value="1"/>
</dbReference>
<dbReference type="InterPro" id="IPR016136">
    <property type="entry name" value="DNA_helicase_N/primase_C"/>
</dbReference>
<evidence type="ECO:0000256" key="4">
    <source>
        <dbReference type="ARBA" id="ARBA00022695"/>
    </source>
</evidence>
<evidence type="ECO:0000256" key="11">
    <source>
        <dbReference type="SAM" id="MobiDB-lite"/>
    </source>
</evidence>
<dbReference type="InterPro" id="IPR030846">
    <property type="entry name" value="DnaG_bac"/>
</dbReference>
<keyword evidence="10" id="KW-0238">DNA-binding</keyword>
<dbReference type="EC" id="2.7.7.101" evidence="10"/>
<reference evidence="13 14" key="1">
    <citation type="submission" date="2024-07" db="EMBL/GenBank/DDBJ databases">
        <title>Molecular mechanisms and environmental adaptations of flagellar loss and biofilm growth of Rhodanobacter under environmental stress.</title>
        <authorList>
            <person name="Chen M."/>
        </authorList>
    </citation>
    <scope>NUCLEOTIDE SEQUENCE [LARGE SCALE GENOMIC DNA]</scope>
    <source>
        <strain evidence="13 14">RS22</strain>
    </source>
</reference>
<dbReference type="PANTHER" id="PTHR30313">
    <property type="entry name" value="DNA PRIMASE"/>
    <property type="match status" value="1"/>
</dbReference>
<dbReference type="Gene3D" id="3.40.1360.10">
    <property type="match status" value="1"/>
</dbReference>
<dbReference type="Pfam" id="PF08278">
    <property type="entry name" value="DnaG_DnaB_bind"/>
    <property type="match status" value="1"/>
</dbReference>
<keyword evidence="6 10" id="KW-0479">Metal-binding</keyword>
<organism evidence="13 14">
    <name type="scientific">Rhodanobacter humi</name>
    <dbReference type="NCBI Taxonomy" id="1888173"/>
    <lineage>
        <taxon>Bacteria</taxon>
        <taxon>Pseudomonadati</taxon>
        <taxon>Pseudomonadota</taxon>
        <taxon>Gammaproteobacteria</taxon>
        <taxon>Lysobacterales</taxon>
        <taxon>Rhodanobacteraceae</taxon>
        <taxon>Rhodanobacter</taxon>
    </lineage>
</organism>
<keyword evidence="8 10" id="KW-0862">Zinc</keyword>
<dbReference type="Gene3D" id="3.90.580.10">
    <property type="entry name" value="Zinc finger, CHC2-type domain"/>
    <property type="match status" value="1"/>
</dbReference>
<dbReference type="InterPro" id="IPR019475">
    <property type="entry name" value="DNA_primase_DnaB-bd"/>
</dbReference>
<dbReference type="SUPFAM" id="SSF117023">
    <property type="entry name" value="DNA primase DnaG, C-terminal domain"/>
    <property type="match status" value="1"/>
</dbReference>
<keyword evidence="9 10" id="KW-0804">Transcription</keyword>
<feature type="region of interest" description="Disordered" evidence="11">
    <location>
        <begin position="220"/>
        <end position="252"/>
    </location>
</feature>
<protein>
    <recommendedName>
        <fullName evidence="10">DNA primase</fullName>
        <ecNumber evidence="10">2.7.7.101</ecNumber>
    </recommendedName>
</protein>
<comment type="similarity">
    <text evidence="10">Belongs to the DnaG primase family.</text>
</comment>
<keyword evidence="5 10" id="KW-0235">DNA replication</keyword>
<dbReference type="Gene3D" id="1.10.860.10">
    <property type="entry name" value="DNAb Helicase, Chain A"/>
    <property type="match status" value="1"/>
</dbReference>
<gene>
    <name evidence="10" type="primary">dnaG</name>
    <name evidence="13" type="ORF">AB7878_11025</name>
</gene>
<evidence type="ECO:0000256" key="5">
    <source>
        <dbReference type="ARBA" id="ARBA00022705"/>
    </source>
</evidence>
<evidence type="ECO:0000256" key="7">
    <source>
        <dbReference type="ARBA" id="ARBA00022771"/>
    </source>
</evidence>
<dbReference type="SUPFAM" id="SSF56731">
    <property type="entry name" value="DNA primase core"/>
    <property type="match status" value="1"/>
</dbReference>
<dbReference type="Pfam" id="PF08275">
    <property type="entry name" value="DNAG_N"/>
    <property type="match status" value="1"/>
</dbReference>
<evidence type="ECO:0000256" key="9">
    <source>
        <dbReference type="ARBA" id="ARBA00023163"/>
    </source>
</evidence>
<comment type="function">
    <text evidence="10">RNA polymerase that catalyzes the synthesis of short RNA molecules used as primers for DNA polymerase during DNA replication.</text>
</comment>
<keyword evidence="4 10" id="KW-0548">Nucleotidyltransferase</keyword>
<dbReference type="SMART" id="SM00766">
    <property type="entry name" value="DnaG_DnaB_bind"/>
    <property type="match status" value="1"/>
</dbReference>
<feature type="domain" description="Toprim" evidence="12">
    <location>
        <begin position="277"/>
        <end position="359"/>
    </location>
</feature>
<dbReference type="Pfam" id="PF13155">
    <property type="entry name" value="Toprim_2"/>
    <property type="match status" value="1"/>
</dbReference>
<dbReference type="InterPro" id="IPR034151">
    <property type="entry name" value="TOPRIM_DnaG_bac"/>
</dbReference>
<dbReference type="Pfam" id="PF10410">
    <property type="entry name" value="DnaB_bind"/>
    <property type="match status" value="1"/>
</dbReference>
<dbReference type="InterPro" id="IPR036977">
    <property type="entry name" value="DNA_primase_Znf_CHC2"/>
</dbReference>
<evidence type="ECO:0000256" key="10">
    <source>
        <dbReference type="HAMAP-Rule" id="MF_00974"/>
    </source>
</evidence>
<keyword evidence="2 10" id="KW-0639">Primosome</keyword>
<dbReference type="EMBL" id="JBGBPY010000001">
    <property type="protein sequence ID" value="MEY2182951.1"/>
    <property type="molecule type" value="Genomic_DNA"/>
</dbReference>
<name>A0ABV4AS45_9GAMM</name>
<evidence type="ECO:0000313" key="13">
    <source>
        <dbReference type="EMBL" id="MEY2182951.1"/>
    </source>
</evidence>
<dbReference type="InterPro" id="IPR002694">
    <property type="entry name" value="Znf_CHC2"/>
</dbReference>
<dbReference type="HAMAP" id="MF_00974">
    <property type="entry name" value="DNA_primase_DnaG"/>
    <property type="match status" value="1"/>
</dbReference>
<accession>A0ABV4AS45</accession>
<comment type="subunit">
    <text evidence="10">Monomer. Interacts with DnaB.</text>
</comment>
<evidence type="ECO:0000256" key="3">
    <source>
        <dbReference type="ARBA" id="ARBA00022679"/>
    </source>
</evidence>
<dbReference type="PROSITE" id="PS50880">
    <property type="entry name" value="TOPRIM"/>
    <property type="match status" value="1"/>
</dbReference>
<evidence type="ECO:0000256" key="8">
    <source>
        <dbReference type="ARBA" id="ARBA00022833"/>
    </source>
</evidence>
<dbReference type="SMART" id="SM00493">
    <property type="entry name" value="TOPRIM"/>
    <property type="match status" value="1"/>
</dbReference>
<comment type="catalytic activity">
    <reaction evidence="10">
        <text>ssDNA + n NTP = ssDNA/pppN(pN)n-1 hybrid + (n-1) diphosphate.</text>
        <dbReference type="EC" id="2.7.7.101"/>
    </reaction>
</comment>
<proteinExistence type="inferred from homology"/>
<evidence type="ECO:0000256" key="6">
    <source>
        <dbReference type="ARBA" id="ARBA00022723"/>
    </source>
</evidence>
<evidence type="ECO:0000259" key="12">
    <source>
        <dbReference type="PROSITE" id="PS50880"/>
    </source>
</evidence>